<dbReference type="NCBIfam" id="TIGR01343">
    <property type="entry name" value="hacA_fam"/>
    <property type="match status" value="1"/>
</dbReference>
<dbReference type="Gene3D" id="3.30.499.10">
    <property type="entry name" value="Aconitase, domain 3"/>
    <property type="match status" value="2"/>
</dbReference>
<dbReference type="NCBIfam" id="TIGR02086">
    <property type="entry name" value="IPMI_arch"/>
    <property type="match status" value="1"/>
</dbReference>
<dbReference type="HAMAP" id="MF_01027">
    <property type="entry name" value="LeuC_type2"/>
    <property type="match status" value="1"/>
</dbReference>
<evidence type="ECO:0000313" key="10">
    <source>
        <dbReference type="Proteomes" id="UP001596190"/>
    </source>
</evidence>
<dbReference type="Pfam" id="PF00330">
    <property type="entry name" value="Aconitase"/>
    <property type="match status" value="1"/>
</dbReference>
<keyword evidence="10" id="KW-1185">Reference proteome</keyword>
<evidence type="ECO:0000256" key="3">
    <source>
        <dbReference type="ARBA" id="ARBA00023004"/>
    </source>
</evidence>
<keyword evidence="7" id="KW-0100">Branched-chain amino acid biosynthesis</keyword>
<dbReference type="CDD" id="cd01583">
    <property type="entry name" value="IPMI"/>
    <property type="match status" value="1"/>
</dbReference>
<dbReference type="EMBL" id="JBHSSA010000035">
    <property type="protein sequence ID" value="MFC6253737.1"/>
    <property type="molecule type" value="Genomic_DNA"/>
</dbReference>
<dbReference type="InterPro" id="IPR033941">
    <property type="entry name" value="IPMI_cat"/>
</dbReference>
<feature type="binding site" evidence="7">
    <location>
        <position position="299"/>
    </location>
    <ligand>
        <name>[4Fe-4S] cluster</name>
        <dbReference type="ChEBI" id="CHEBI:49883"/>
    </ligand>
</feature>
<evidence type="ECO:0000313" key="9">
    <source>
        <dbReference type="EMBL" id="MFC6253737.1"/>
    </source>
</evidence>
<organism evidence="9 10">
    <name type="scientific">Secundilactobacillus hailunensis</name>
    <dbReference type="NCBI Taxonomy" id="2559923"/>
    <lineage>
        <taxon>Bacteria</taxon>
        <taxon>Bacillati</taxon>
        <taxon>Bacillota</taxon>
        <taxon>Bacilli</taxon>
        <taxon>Lactobacillales</taxon>
        <taxon>Lactobacillaceae</taxon>
        <taxon>Secundilactobacillus</taxon>
    </lineage>
</organism>
<dbReference type="InterPro" id="IPR050067">
    <property type="entry name" value="IPM_dehydratase_rel_enz"/>
</dbReference>
<comment type="pathway">
    <text evidence="7">Amino-acid biosynthesis; L-leucine biosynthesis; L-leucine from 3-methyl-2-oxobutanoate: step 2/4.</text>
</comment>
<comment type="cofactor">
    <cofactor evidence="7">
        <name>[4Fe-4S] cluster</name>
        <dbReference type="ChEBI" id="CHEBI:49883"/>
    </cofactor>
    <text evidence="7">Binds 1 [4Fe-4S] cluster per subunit.</text>
</comment>
<gene>
    <name evidence="7" type="primary">leuC</name>
    <name evidence="9" type="ORF">ACFP1H_03955</name>
</gene>
<keyword evidence="3 7" id="KW-0408">Iron</keyword>
<sequence>MHALEKILAKNSGKDHVSAGEIVTADIDFAEINDLYLQTVYSFYEMGGKKVWDNTKCTFVFDHYAPAPDEKAAQNHKEMREFAKKNNLKYHFDTNAGVCHQVMPEAGLAYPGMILVATDSHTTTHGAFGAFGTGVGATDMATILLTGKLWFRVPEIIEVRLDGEAPEGVFPKDVILNVLGKLKADGAVYKAIDFTGSYVDQLGVAGRMTICNMAVEMGAKTAYMQPNQAVLDYVSKRAVKPFEVQYTDDDFEYQESHQFDVSKMQPTLSCPNSVDNVHALTDVVKDGDVELDQGYIGSCTGGRFEDIEVAAKILKGKRIPKFKRLDIVPASAEVMRRCIEKGYIKDLILAGATIAAPGCAACLGIHEGILASGEVCMSSTNRNFPGRMGSVDAKIYLASPAAVASSILNGKITDPRPYLDEIKVTD</sequence>
<feature type="binding site" evidence="7">
    <location>
        <position position="362"/>
    </location>
    <ligand>
        <name>[4Fe-4S] cluster</name>
        <dbReference type="ChEBI" id="CHEBI:49883"/>
    </ligand>
</feature>
<name>A0ABW1T815_9LACO</name>
<dbReference type="SUPFAM" id="SSF53732">
    <property type="entry name" value="Aconitase iron-sulfur domain"/>
    <property type="match status" value="1"/>
</dbReference>
<evidence type="ECO:0000256" key="7">
    <source>
        <dbReference type="HAMAP-Rule" id="MF_01027"/>
    </source>
</evidence>
<keyword evidence="7" id="KW-0432">Leucine biosynthesis</keyword>
<dbReference type="PROSITE" id="PS01244">
    <property type="entry name" value="ACONITASE_2"/>
    <property type="match status" value="1"/>
</dbReference>
<feature type="domain" description="Aconitase/3-isopropylmalate dehydratase large subunit alpha/beta/alpha" evidence="8">
    <location>
        <begin position="70"/>
        <end position="410"/>
    </location>
</feature>
<feature type="binding site" evidence="7">
    <location>
        <position position="359"/>
    </location>
    <ligand>
        <name>[4Fe-4S] cluster</name>
        <dbReference type="ChEBI" id="CHEBI:49883"/>
    </ligand>
</feature>
<dbReference type="PRINTS" id="PR00415">
    <property type="entry name" value="ACONITASE"/>
</dbReference>
<dbReference type="Proteomes" id="UP001596190">
    <property type="component" value="Unassembled WGS sequence"/>
</dbReference>
<comment type="similarity">
    <text evidence="7">Belongs to the aconitase/IPM isomerase family. LeuC type 2 subfamily.</text>
</comment>
<dbReference type="GO" id="GO:0003861">
    <property type="term" value="F:3-isopropylmalate dehydratase activity"/>
    <property type="evidence" value="ECO:0007669"/>
    <property type="project" value="UniProtKB-EC"/>
</dbReference>
<dbReference type="PANTHER" id="PTHR43822:SF2">
    <property type="entry name" value="HOMOACONITASE, MITOCHONDRIAL"/>
    <property type="match status" value="1"/>
</dbReference>
<dbReference type="InterPro" id="IPR006251">
    <property type="entry name" value="Homoacnase/IPMdehydase_lsu"/>
</dbReference>
<comment type="catalytic activity">
    <reaction evidence="7">
        <text>(2R,3S)-3-isopropylmalate = (2S)-2-isopropylmalate</text>
        <dbReference type="Rhea" id="RHEA:32287"/>
        <dbReference type="ChEBI" id="CHEBI:1178"/>
        <dbReference type="ChEBI" id="CHEBI:35121"/>
        <dbReference type="EC" id="4.2.1.33"/>
    </reaction>
</comment>
<dbReference type="NCBIfam" id="NF001614">
    <property type="entry name" value="PRK00402.1"/>
    <property type="match status" value="1"/>
</dbReference>
<protein>
    <recommendedName>
        <fullName evidence="7">3-isopropylmalate dehydratase large subunit</fullName>
        <ecNumber evidence="7">4.2.1.33</ecNumber>
    </recommendedName>
    <alternativeName>
        <fullName evidence="7">Alpha-IPM isomerase</fullName>
        <shortName evidence="7">IPMI</shortName>
    </alternativeName>
    <alternativeName>
        <fullName evidence="7">Isopropylmalate isomerase</fullName>
    </alternativeName>
</protein>
<evidence type="ECO:0000256" key="2">
    <source>
        <dbReference type="ARBA" id="ARBA00022723"/>
    </source>
</evidence>
<evidence type="ECO:0000256" key="6">
    <source>
        <dbReference type="ARBA" id="ARBA00023501"/>
    </source>
</evidence>
<keyword evidence="5 7" id="KW-0456">Lyase</keyword>
<dbReference type="InterPro" id="IPR011826">
    <property type="entry name" value="HAcnase/IPMdehydase_lsu_prok"/>
</dbReference>
<dbReference type="EC" id="4.2.1.33" evidence="7"/>
<comment type="caution">
    <text evidence="9">The sequence shown here is derived from an EMBL/GenBank/DDBJ whole genome shotgun (WGS) entry which is preliminary data.</text>
</comment>
<dbReference type="InterPro" id="IPR036008">
    <property type="entry name" value="Aconitase_4Fe-4S_dom"/>
</dbReference>
<keyword evidence="7" id="KW-0028">Amino-acid biosynthesis</keyword>
<accession>A0ABW1T815</accession>
<comment type="function">
    <text evidence="7">Catalyzes the isomerization between 2-isopropylmalate and 3-isopropylmalate, via the formation of 2-isopropylmaleate.</text>
</comment>
<comment type="catalytic activity">
    <reaction evidence="6">
        <text>citrate = D-threo-isocitrate</text>
        <dbReference type="Rhea" id="RHEA:10336"/>
        <dbReference type="ChEBI" id="CHEBI:15562"/>
        <dbReference type="ChEBI" id="CHEBI:16947"/>
        <dbReference type="EC" id="4.2.1.3"/>
    </reaction>
</comment>
<dbReference type="RefSeq" id="WP_137630200.1">
    <property type="nucleotide sequence ID" value="NZ_BJDO01000005.1"/>
</dbReference>
<keyword evidence="1 7" id="KW-0004">4Fe-4S</keyword>
<keyword evidence="4 7" id="KW-0411">Iron-sulfur</keyword>
<keyword evidence="2 7" id="KW-0479">Metal-binding</keyword>
<evidence type="ECO:0000256" key="5">
    <source>
        <dbReference type="ARBA" id="ARBA00023239"/>
    </source>
</evidence>
<dbReference type="InterPro" id="IPR001030">
    <property type="entry name" value="Acoase/IPM_deHydtase_lsu_aba"/>
</dbReference>
<dbReference type="PANTHER" id="PTHR43822">
    <property type="entry name" value="HOMOACONITASE, MITOCHONDRIAL-RELATED"/>
    <property type="match status" value="1"/>
</dbReference>
<evidence type="ECO:0000259" key="8">
    <source>
        <dbReference type="Pfam" id="PF00330"/>
    </source>
</evidence>
<proteinExistence type="inferred from homology"/>
<reference evidence="10" key="1">
    <citation type="journal article" date="2019" name="Int. J. Syst. Evol. Microbiol.">
        <title>The Global Catalogue of Microorganisms (GCM) 10K type strain sequencing project: providing services to taxonomists for standard genome sequencing and annotation.</title>
        <authorList>
            <consortium name="The Broad Institute Genomics Platform"/>
            <consortium name="The Broad Institute Genome Sequencing Center for Infectious Disease"/>
            <person name="Wu L."/>
            <person name="Ma J."/>
        </authorList>
    </citation>
    <scope>NUCLEOTIDE SEQUENCE [LARGE SCALE GENOMIC DNA]</scope>
    <source>
        <strain evidence="10">CCM 8950</strain>
    </source>
</reference>
<comment type="subunit">
    <text evidence="7">Heterodimer of LeuC and LeuD.</text>
</comment>
<evidence type="ECO:0000256" key="4">
    <source>
        <dbReference type="ARBA" id="ARBA00023014"/>
    </source>
</evidence>
<dbReference type="InterPro" id="IPR015931">
    <property type="entry name" value="Acnase/IPM_dHydase_lsu_aba_1/3"/>
</dbReference>
<dbReference type="InterPro" id="IPR018136">
    <property type="entry name" value="Aconitase_4Fe-4S_BS"/>
</dbReference>
<evidence type="ECO:0000256" key="1">
    <source>
        <dbReference type="ARBA" id="ARBA00022485"/>
    </source>
</evidence>